<evidence type="ECO:0000313" key="2">
    <source>
        <dbReference type="EMBL" id="KAF7429374.1"/>
    </source>
</evidence>
<organism evidence="2 3">
    <name type="scientific">Vespula pensylvanica</name>
    <name type="common">Western yellow jacket</name>
    <name type="synonym">Wasp</name>
    <dbReference type="NCBI Taxonomy" id="30213"/>
    <lineage>
        <taxon>Eukaryota</taxon>
        <taxon>Metazoa</taxon>
        <taxon>Ecdysozoa</taxon>
        <taxon>Arthropoda</taxon>
        <taxon>Hexapoda</taxon>
        <taxon>Insecta</taxon>
        <taxon>Pterygota</taxon>
        <taxon>Neoptera</taxon>
        <taxon>Endopterygota</taxon>
        <taxon>Hymenoptera</taxon>
        <taxon>Apocrita</taxon>
        <taxon>Aculeata</taxon>
        <taxon>Vespoidea</taxon>
        <taxon>Vespidae</taxon>
        <taxon>Vespinae</taxon>
        <taxon>Vespula</taxon>
    </lineage>
</organism>
<comment type="caution">
    <text evidence="2">The sequence shown here is derived from an EMBL/GenBank/DDBJ whole genome shotgun (WGS) entry which is preliminary data.</text>
</comment>
<name>A0A834UBX2_VESPE</name>
<dbReference type="EMBL" id="JACSDY010000004">
    <property type="protein sequence ID" value="KAF7429374.1"/>
    <property type="molecule type" value="Genomic_DNA"/>
</dbReference>
<evidence type="ECO:0000313" key="3">
    <source>
        <dbReference type="Proteomes" id="UP000600918"/>
    </source>
</evidence>
<evidence type="ECO:0000256" key="1">
    <source>
        <dbReference type="SAM" id="SignalP"/>
    </source>
</evidence>
<gene>
    <name evidence="2" type="ORF">H0235_005772</name>
</gene>
<feature type="signal peptide" evidence="1">
    <location>
        <begin position="1"/>
        <end position="21"/>
    </location>
</feature>
<protein>
    <submittedName>
        <fullName evidence="2">Uncharacterized protein</fullName>
    </submittedName>
</protein>
<sequence length="129" mass="14927">MKLTNFLVILMLVILAVCAHAAPKKRGFPQFPGYGTFNPKGKLPVPFPKQRYRVASDQCKNKNFAGMWNTTQNQFEVVYSAIRKSWIASGERESHFWIFSFLAQLREKGIHNLSRTKQQIDPEKRVREA</sequence>
<dbReference type="AlphaFoldDB" id="A0A834UBX2"/>
<reference evidence="2" key="1">
    <citation type="journal article" date="2020" name="G3 (Bethesda)">
        <title>High-Quality Assemblies for Three Invasive Social Wasps from the &lt;i&gt;Vespula&lt;/i&gt; Genus.</title>
        <authorList>
            <person name="Harrop T.W.R."/>
            <person name="Guhlin J."/>
            <person name="McLaughlin G.M."/>
            <person name="Permina E."/>
            <person name="Stockwell P."/>
            <person name="Gilligan J."/>
            <person name="Le Lec M.F."/>
            <person name="Gruber M.A.M."/>
            <person name="Quinn O."/>
            <person name="Lovegrove M."/>
            <person name="Duncan E.J."/>
            <person name="Remnant E.J."/>
            <person name="Van Eeckhoven J."/>
            <person name="Graham B."/>
            <person name="Knapp R.A."/>
            <person name="Langford K.W."/>
            <person name="Kronenberg Z."/>
            <person name="Press M.O."/>
            <person name="Eacker S.M."/>
            <person name="Wilson-Rankin E.E."/>
            <person name="Purcell J."/>
            <person name="Lester P.J."/>
            <person name="Dearden P.K."/>
        </authorList>
    </citation>
    <scope>NUCLEOTIDE SEQUENCE</scope>
    <source>
        <strain evidence="2">Volc-1</strain>
    </source>
</reference>
<keyword evidence="3" id="KW-1185">Reference proteome</keyword>
<accession>A0A834UBX2</accession>
<dbReference type="Proteomes" id="UP000600918">
    <property type="component" value="Unassembled WGS sequence"/>
</dbReference>
<keyword evidence="1" id="KW-0732">Signal</keyword>
<feature type="chain" id="PRO_5032595026" evidence="1">
    <location>
        <begin position="22"/>
        <end position="129"/>
    </location>
</feature>
<proteinExistence type="predicted"/>